<evidence type="ECO:0000313" key="3">
    <source>
        <dbReference type="Proteomes" id="UP001621418"/>
    </source>
</evidence>
<dbReference type="PROSITE" id="PS50943">
    <property type="entry name" value="HTH_CROC1"/>
    <property type="match status" value="1"/>
</dbReference>
<dbReference type="Pfam" id="PF17765">
    <property type="entry name" value="MLTR_LBD"/>
    <property type="match status" value="1"/>
</dbReference>
<name>A0ABZ1NCL8_9NOCA</name>
<dbReference type="Gene3D" id="3.30.450.180">
    <property type="match status" value="1"/>
</dbReference>
<dbReference type="SMART" id="SM00530">
    <property type="entry name" value="HTH_XRE"/>
    <property type="match status" value="1"/>
</dbReference>
<dbReference type="Pfam" id="PF13560">
    <property type="entry name" value="HTH_31"/>
    <property type="match status" value="1"/>
</dbReference>
<dbReference type="InterPro" id="IPR001387">
    <property type="entry name" value="Cro/C1-type_HTH"/>
</dbReference>
<dbReference type="Proteomes" id="UP001621418">
    <property type="component" value="Chromosome"/>
</dbReference>
<dbReference type="Gene3D" id="1.10.260.40">
    <property type="entry name" value="lambda repressor-like DNA-binding domains"/>
    <property type="match status" value="1"/>
</dbReference>
<gene>
    <name evidence="2" type="ORF">OG308_07560</name>
</gene>
<keyword evidence="3" id="KW-1185">Reference proteome</keyword>
<dbReference type="EMBL" id="CP109527">
    <property type="protein sequence ID" value="WTY37686.1"/>
    <property type="molecule type" value="Genomic_DNA"/>
</dbReference>
<accession>A0ABZ1NCL8</accession>
<dbReference type="PANTHER" id="PTHR35010:SF2">
    <property type="entry name" value="BLL4672 PROTEIN"/>
    <property type="match status" value="1"/>
</dbReference>
<dbReference type="InterPro" id="IPR010982">
    <property type="entry name" value="Lambda_DNA-bd_dom_sf"/>
</dbReference>
<feature type="domain" description="HTH cro/C1-type" evidence="1">
    <location>
        <begin position="34"/>
        <end position="81"/>
    </location>
</feature>
<dbReference type="CDD" id="cd00093">
    <property type="entry name" value="HTH_XRE"/>
    <property type="match status" value="1"/>
</dbReference>
<dbReference type="InterPro" id="IPR041413">
    <property type="entry name" value="MLTR_LBD"/>
</dbReference>
<evidence type="ECO:0000259" key="1">
    <source>
        <dbReference type="PROSITE" id="PS50943"/>
    </source>
</evidence>
<sequence>MSSPALGEFLRTRRARIQPAAVGLSEYGRRRMVGLRREEVAQLAGMSVDYYTRLERGRGADFPDSVLDSVARALRLDAAERDHLYTLVRPADPDYNYAPTIRSGTRLLLDSITTPAFVLGRHMEALAWNAMGDKVFGFAAAESERNLARFTVLHPDAGIFYPDWEPVAAETAAYLRRQVTRCPRDRRLTSLIDELTAGNPVFHRIWSIQPPAGNSHGNRLIHHPVVGRIEFGYETLNLPGDADQMLVVYTVDPGSAARDAVDALSARELVGVS</sequence>
<dbReference type="RefSeq" id="WP_328659131.1">
    <property type="nucleotide sequence ID" value="NZ_CP108014.1"/>
</dbReference>
<organism evidence="2 3">
    <name type="scientific">Nocardia salmonicida</name>
    <dbReference type="NCBI Taxonomy" id="53431"/>
    <lineage>
        <taxon>Bacteria</taxon>
        <taxon>Bacillati</taxon>
        <taxon>Actinomycetota</taxon>
        <taxon>Actinomycetes</taxon>
        <taxon>Mycobacteriales</taxon>
        <taxon>Nocardiaceae</taxon>
        <taxon>Nocardia</taxon>
    </lineage>
</organism>
<evidence type="ECO:0000313" key="2">
    <source>
        <dbReference type="EMBL" id="WTY37686.1"/>
    </source>
</evidence>
<proteinExistence type="predicted"/>
<dbReference type="PANTHER" id="PTHR35010">
    <property type="entry name" value="BLL4672 PROTEIN-RELATED"/>
    <property type="match status" value="1"/>
</dbReference>
<dbReference type="SUPFAM" id="SSF47413">
    <property type="entry name" value="lambda repressor-like DNA-binding domains"/>
    <property type="match status" value="1"/>
</dbReference>
<dbReference type="GeneID" id="91380831"/>
<protein>
    <submittedName>
        <fullName evidence="2">Helix-turn-helix transcriptional regulator</fullName>
    </submittedName>
</protein>
<reference evidence="2 3" key="1">
    <citation type="submission" date="2022-10" db="EMBL/GenBank/DDBJ databases">
        <title>The complete genomes of actinobacterial strains from the NBC collection.</title>
        <authorList>
            <person name="Joergensen T.S."/>
            <person name="Alvarez Arevalo M."/>
            <person name="Sterndorff E.B."/>
            <person name="Faurdal D."/>
            <person name="Vuksanovic O."/>
            <person name="Mourched A.-S."/>
            <person name="Charusanti P."/>
            <person name="Shaw S."/>
            <person name="Blin K."/>
            <person name="Weber T."/>
        </authorList>
    </citation>
    <scope>NUCLEOTIDE SEQUENCE [LARGE SCALE GENOMIC DNA]</scope>
    <source>
        <strain evidence="2 3">NBC_01413</strain>
    </source>
</reference>